<name>A0ACA8R0G5_9BACT</name>
<dbReference type="EMBL" id="AP019737">
    <property type="protein sequence ID" value="BBL10474.1"/>
    <property type="molecule type" value="Genomic_DNA"/>
</dbReference>
<reference evidence="1 2" key="1">
    <citation type="journal article" date="2020" name="Int. J. Syst. Evol. Microbiol.">
        <title>Alistipes communis sp. nov., Alistipes dispar sp. nov. and Alistipes onderdonkii subsp. vulgaris subsp. nov., isolated from human faeces, and creation of Alistipes onderdonkii subsp. onderdonkii subsp. nov.</title>
        <authorList>
            <person name="Sakamoto M."/>
            <person name="Ikeyama N."/>
            <person name="Ogata Y."/>
            <person name="Suda W."/>
            <person name="Iino T."/>
            <person name="Hattori M."/>
            <person name="Ohkuma M."/>
        </authorList>
    </citation>
    <scope>NUCLEOTIDE SEQUENCE [LARGE SCALE GENOMIC DNA]</scope>
    <source>
        <strain evidence="1 2">5CPYCFAH4</strain>
    </source>
</reference>
<gene>
    <name evidence="1" type="ORF">A5CPYCFAH4_26980</name>
</gene>
<keyword evidence="1" id="KW-0808">Transferase</keyword>
<keyword evidence="1" id="KW-0489">Methyltransferase</keyword>
<dbReference type="Proteomes" id="UP000317465">
    <property type="component" value="Chromosome"/>
</dbReference>
<sequence>MLLSVIETAETLGCSAQYVRKLLREGRLAGQKIGDSWIINDDTLESFDRKDLRMKKNDVPDRKSKKAPKQDALNCLSFFSGAMGLDIGLEQEGINILLACETDNACRRTIVANEPGIGLIGDIRDYTVGEILEYANLRENGQVDIVVGGPPCQAFSTAGKRLGFQDERGNVFLKYIEVIREIQPQYAVIENVRGLFSSALSIDIDDEITRSYDINWAKTPGSTLFYIKKKLEAAGYNVTFNLYNSANFGSPQIRERVVITCTKSPNPVPYLRPTHSNEEVFGLERWRTFRDAVAGLDPARCDHIDFSEKRLKYIKMLKPGENWRNLPKELQPEAMGNSYHLGGGKTGFYRRLDWDSPSPTVVTHPAMPATELAHPTENRPLSIQEYKRIQEFPDDWVIEGSLLDKYKQIGNAVPVGLGRAIGRTIAAHRQGVETAAPEGFPYSRYKGTSDHEFETGILSGKRKKTSSQLTIEFD</sequence>
<accession>A0ACA8R0G5</accession>
<organism evidence="1 2">
    <name type="scientific">Alistipes onderdonkii subsp. vulgaris</name>
    <dbReference type="NCBI Taxonomy" id="2585117"/>
    <lineage>
        <taxon>Bacteria</taxon>
        <taxon>Pseudomonadati</taxon>
        <taxon>Bacteroidota</taxon>
        <taxon>Bacteroidia</taxon>
        <taxon>Bacteroidales</taxon>
        <taxon>Rikenellaceae</taxon>
        <taxon>Alistipes</taxon>
    </lineage>
</organism>
<evidence type="ECO:0000313" key="1">
    <source>
        <dbReference type="EMBL" id="BBL10474.1"/>
    </source>
</evidence>
<proteinExistence type="predicted"/>
<protein>
    <submittedName>
        <fullName evidence="1">Cytosine-specific methyltransferase</fullName>
    </submittedName>
</protein>
<keyword evidence="2" id="KW-1185">Reference proteome</keyword>
<evidence type="ECO:0000313" key="2">
    <source>
        <dbReference type="Proteomes" id="UP000317465"/>
    </source>
</evidence>